<feature type="region of interest" description="Disordered" evidence="1">
    <location>
        <begin position="76"/>
        <end position="103"/>
    </location>
</feature>
<protein>
    <submittedName>
        <fullName evidence="2">Uncharacterized protein</fullName>
    </submittedName>
</protein>
<evidence type="ECO:0000256" key="1">
    <source>
        <dbReference type="SAM" id="MobiDB-lite"/>
    </source>
</evidence>
<name>A0ABT5LKM0_9GAMM</name>
<organism evidence="2 3">
    <name type="scientific">Xenorhabdus yunnanensis</name>
    <dbReference type="NCBI Taxonomy" id="3025878"/>
    <lineage>
        <taxon>Bacteria</taxon>
        <taxon>Pseudomonadati</taxon>
        <taxon>Pseudomonadota</taxon>
        <taxon>Gammaproteobacteria</taxon>
        <taxon>Enterobacterales</taxon>
        <taxon>Morganellaceae</taxon>
        <taxon>Xenorhabdus</taxon>
    </lineage>
</organism>
<evidence type="ECO:0000313" key="3">
    <source>
        <dbReference type="Proteomes" id="UP001217178"/>
    </source>
</evidence>
<evidence type="ECO:0000313" key="2">
    <source>
        <dbReference type="EMBL" id="MDC9591672.1"/>
    </source>
</evidence>
<dbReference type="EMBL" id="JAQRFI010000125">
    <property type="protein sequence ID" value="MDC9591672.1"/>
    <property type="molecule type" value="Genomic_DNA"/>
</dbReference>
<proteinExistence type="predicted"/>
<accession>A0ABT5LKM0</accession>
<comment type="caution">
    <text evidence="2">The sequence shown here is derived from an EMBL/GenBank/DDBJ whole genome shotgun (WGS) entry which is preliminary data.</text>
</comment>
<sequence>MPSHFYPDDGTWIQETLAKLRASTRAKITAKYSEVYQAAWDEEPVSYRKDNAARRAANIRLREFVTKYERAAQGYTEAPLLAPKAQPRTYPKSGNALGQETGR</sequence>
<dbReference type="Proteomes" id="UP001217178">
    <property type="component" value="Unassembled WGS sequence"/>
</dbReference>
<reference evidence="2 3" key="1">
    <citation type="submission" date="2023-02" db="EMBL/GenBank/DDBJ databases">
        <title>Entomopathogenic bacteria.</title>
        <authorList>
            <person name="Machado R.A."/>
        </authorList>
    </citation>
    <scope>NUCLEOTIDE SEQUENCE [LARGE SCALE GENOMIC DNA]</scope>
    <source>
        <strain evidence="2 3">XENO-10</strain>
    </source>
</reference>
<keyword evidence="3" id="KW-1185">Reference proteome</keyword>
<gene>
    <name evidence="2" type="ORF">PSI23_20910</name>
</gene>